<dbReference type="EMBL" id="CAJNAP010000003">
    <property type="protein sequence ID" value="CAE6490891.1"/>
    <property type="molecule type" value="Genomic_DNA"/>
</dbReference>
<dbReference type="Proteomes" id="UP000601736">
    <property type="component" value="Unassembled WGS sequence"/>
</dbReference>
<evidence type="ECO:0000313" key="1">
    <source>
        <dbReference type="EMBL" id="CAE6490891.1"/>
    </source>
</evidence>
<organism evidence="1 2">
    <name type="scientific">Nitrosomonas nitrosa</name>
    <dbReference type="NCBI Taxonomy" id="52442"/>
    <lineage>
        <taxon>Bacteria</taxon>
        <taxon>Pseudomonadati</taxon>
        <taxon>Pseudomonadota</taxon>
        <taxon>Betaproteobacteria</taxon>
        <taxon>Nitrosomonadales</taxon>
        <taxon>Nitrosomonadaceae</taxon>
        <taxon>Nitrosomonas</taxon>
    </lineage>
</organism>
<gene>
    <name evidence="1" type="ORF">NMYAN_110013</name>
</gene>
<protein>
    <submittedName>
        <fullName evidence="1">Uncharacterized protein</fullName>
    </submittedName>
</protein>
<sequence>MGTDNIRGRRRSADPWFGYRSAARALKIKMVYDAGLFGAEDFVPLRLIERNTAFSIR</sequence>
<name>A0A8H8YYC4_9PROT</name>
<evidence type="ECO:0000313" key="2">
    <source>
        <dbReference type="Proteomes" id="UP000601736"/>
    </source>
</evidence>
<dbReference type="AlphaFoldDB" id="A0A8H8YYC4"/>
<proteinExistence type="predicted"/>
<reference evidence="1" key="1">
    <citation type="submission" date="2021-02" db="EMBL/GenBank/DDBJ databases">
        <authorList>
            <person name="Han P."/>
        </authorList>
    </citation>
    <scope>NUCLEOTIDE SEQUENCE</scope>
    <source>
        <strain evidence="1">Nitrosomonas nitrosa 18-3D</strain>
    </source>
</reference>
<comment type="caution">
    <text evidence="1">The sequence shown here is derived from an EMBL/GenBank/DDBJ whole genome shotgun (WGS) entry which is preliminary data.</text>
</comment>
<accession>A0A8H8YYC4</accession>